<reference evidence="1" key="1">
    <citation type="submission" date="2020-05" db="EMBL/GenBank/DDBJ databases">
        <title>Large-scale comparative analyses of tick genomes elucidate their genetic diversity and vector capacities.</title>
        <authorList>
            <person name="Jia N."/>
            <person name="Wang J."/>
            <person name="Shi W."/>
            <person name="Du L."/>
            <person name="Sun Y."/>
            <person name="Zhan W."/>
            <person name="Jiang J."/>
            <person name="Wang Q."/>
            <person name="Zhang B."/>
            <person name="Ji P."/>
            <person name="Sakyi L.B."/>
            <person name="Cui X."/>
            <person name="Yuan T."/>
            <person name="Jiang B."/>
            <person name="Yang W."/>
            <person name="Lam T.T.-Y."/>
            <person name="Chang Q."/>
            <person name="Ding S."/>
            <person name="Wang X."/>
            <person name="Zhu J."/>
            <person name="Ruan X."/>
            <person name="Zhao L."/>
            <person name="Wei J."/>
            <person name="Que T."/>
            <person name="Du C."/>
            <person name="Cheng J."/>
            <person name="Dai P."/>
            <person name="Han X."/>
            <person name="Huang E."/>
            <person name="Gao Y."/>
            <person name="Liu J."/>
            <person name="Shao H."/>
            <person name="Ye R."/>
            <person name="Li L."/>
            <person name="Wei W."/>
            <person name="Wang X."/>
            <person name="Wang C."/>
            <person name="Yang T."/>
            <person name="Huo Q."/>
            <person name="Li W."/>
            <person name="Guo W."/>
            <person name="Chen H."/>
            <person name="Zhou L."/>
            <person name="Ni X."/>
            <person name="Tian J."/>
            <person name="Zhou Y."/>
            <person name="Sheng Y."/>
            <person name="Liu T."/>
            <person name="Pan Y."/>
            <person name="Xia L."/>
            <person name="Li J."/>
            <person name="Zhao F."/>
            <person name="Cao W."/>
        </authorList>
    </citation>
    <scope>NUCLEOTIDE SEQUENCE</scope>
    <source>
        <strain evidence="1">Hyas-2018</strain>
    </source>
</reference>
<evidence type="ECO:0000313" key="2">
    <source>
        <dbReference type="Proteomes" id="UP000821845"/>
    </source>
</evidence>
<comment type="caution">
    <text evidence="1">The sequence shown here is derived from an EMBL/GenBank/DDBJ whole genome shotgun (WGS) entry which is preliminary data.</text>
</comment>
<sequence length="96" mass="10923">MSHSVCWRLTRRFFQGLSDASPLRTMTAEKQAGRREASLPHKGILELTEKNSFRWTSPATGTVGSGEWRGQFDVHTIRACDNLLREWGVSAEEEQM</sequence>
<dbReference type="EMBL" id="CM023481">
    <property type="protein sequence ID" value="KAH6947011.1"/>
    <property type="molecule type" value="Genomic_DNA"/>
</dbReference>
<gene>
    <name evidence="1" type="ORF">HPB50_016657</name>
</gene>
<keyword evidence="2" id="KW-1185">Reference proteome</keyword>
<protein>
    <submittedName>
        <fullName evidence="1">Uncharacterized protein</fullName>
    </submittedName>
</protein>
<organism evidence="1 2">
    <name type="scientific">Hyalomma asiaticum</name>
    <name type="common">Tick</name>
    <dbReference type="NCBI Taxonomy" id="266040"/>
    <lineage>
        <taxon>Eukaryota</taxon>
        <taxon>Metazoa</taxon>
        <taxon>Ecdysozoa</taxon>
        <taxon>Arthropoda</taxon>
        <taxon>Chelicerata</taxon>
        <taxon>Arachnida</taxon>
        <taxon>Acari</taxon>
        <taxon>Parasitiformes</taxon>
        <taxon>Ixodida</taxon>
        <taxon>Ixodoidea</taxon>
        <taxon>Ixodidae</taxon>
        <taxon>Hyalomminae</taxon>
        <taxon>Hyalomma</taxon>
    </lineage>
</organism>
<proteinExistence type="predicted"/>
<name>A0ACB7TIL1_HYAAI</name>
<accession>A0ACB7TIL1</accession>
<dbReference type="Proteomes" id="UP000821845">
    <property type="component" value="Chromosome 1"/>
</dbReference>
<evidence type="ECO:0000313" key="1">
    <source>
        <dbReference type="EMBL" id="KAH6947011.1"/>
    </source>
</evidence>